<organism evidence="2 3">
    <name type="scientific">Pholiota conissans</name>
    <dbReference type="NCBI Taxonomy" id="109636"/>
    <lineage>
        <taxon>Eukaryota</taxon>
        <taxon>Fungi</taxon>
        <taxon>Dikarya</taxon>
        <taxon>Basidiomycota</taxon>
        <taxon>Agaricomycotina</taxon>
        <taxon>Agaricomycetes</taxon>
        <taxon>Agaricomycetidae</taxon>
        <taxon>Agaricales</taxon>
        <taxon>Agaricineae</taxon>
        <taxon>Strophariaceae</taxon>
        <taxon>Pholiota</taxon>
    </lineage>
</organism>
<dbReference type="Proteomes" id="UP000807469">
    <property type="component" value="Unassembled WGS sequence"/>
</dbReference>
<evidence type="ECO:0000313" key="3">
    <source>
        <dbReference type="Proteomes" id="UP000807469"/>
    </source>
</evidence>
<gene>
    <name evidence="2" type="ORF">BDN70DRAFT_886986</name>
</gene>
<protein>
    <recommendedName>
        <fullName evidence="4">F-box domain-containing protein</fullName>
    </recommendedName>
</protein>
<keyword evidence="3" id="KW-1185">Reference proteome</keyword>
<dbReference type="Gene3D" id="3.80.10.10">
    <property type="entry name" value="Ribonuclease Inhibitor"/>
    <property type="match status" value="1"/>
</dbReference>
<dbReference type="OrthoDB" id="3171058at2759"/>
<dbReference type="SUPFAM" id="SSF52047">
    <property type="entry name" value="RNI-like"/>
    <property type="match status" value="1"/>
</dbReference>
<comment type="caution">
    <text evidence="2">The sequence shown here is derived from an EMBL/GenBank/DDBJ whole genome shotgun (WGS) entry which is preliminary data.</text>
</comment>
<dbReference type="AlphaFoldDB" id="A0A9P5YP00"/>
<name>A0A9P5YP00_9AGAR</name>
<dbReference type="InterPro" id="IPR032675">
    <property type="entry name" value="LRR_dom_sf"/>
</dbReference>
<evidence type="ECO:0008006" key="4">
    <source>
        <dbReference type="Google" id="ProtNLM"/>
    </source>
</evidence>
<proteinExistence type="predicted"/>
<accession>A0A9P5YP00</accession>
<sequence>MTPPVQVQPPRLPPDLPLEIWLEIFQFATYIYHDVTVAPLDPFTPKHTVTNAMGANTPALAMRTKLALVQVSKAWRRLALQTLYQTLFIRSPTRAGIILQNLERSHRPPPSSSELDQADILGYGQFVRHIVIFTFTRGSDDIQFLQLVFKILCLCPKLRILSGRWMHTLPIEFLHALSRLLGSSLSELYWGESRHFEDLHTRADPTFLASFQQLRVLDLRDFVGSLSSSWPSSNSKTTLPLVQTLILSSNPTSLEAATLLVLPSLQRLTLRHTIWDDSVKELLTMFLRNHGQSLFMIDLPSRYIDCEPHPSMSGLAPNRVGNGIDPDIFLAPGICPNLETIVFSISSPPIEPHTHPNLRRIGLHGVNVDGLYPDKASQTKDHLMAINIDRYPNLESIQTVDFLVDAHADTLVKDIFIWWVERFETMGVLFVDGEGVMWAYNEAIPNDTIELEDGSVHNNSVTALSKLEPGNESKQNKKFKLESDDSQRSPTY</sequence>
<feature type="region of interest" description="Disordered" evidence="1">
    <location>
        <begin position="466"/>
        <end position="492"/>
    </location>
</feature>
<dbReference type="EMBL" id="MU155535">
    <property type="protein sequence ID" value="KAF9472438.1"/>
    <property type="molecule type" value="Genomic_DNA"/>
</dbReference>
<evidence type="ECO:0000256" key="1">
    <source>
        <dbReference type="SAM" id="MobiDB-lite"/>
    </source>
</evidence>
<reference evidence="2" key="1">
    <citation type="submission" date="2020-11" db="EMBL/GenBank/DDBJ databases">
        <authorList>
            <consortium name="DOE Joint Genome Institute"/>
            <person name="Ahrendt S."/>
            <person name="Riley R."/>
            <person name="Andreopoulos W."/>
            <person name="Labutti K."/>
            <person name="Pangilinan J."/>
            <person name="Ruiz-Duenas F.J."/>
            <person name="Barrasa J.M."/>
            <person name="Sanchez-Garcia M."/>
            <person name="Camarero S."/>
            <person name="Miyauchi S."/>
            <person name="Serrano A."/>
            <person name="Linde D."/>
            <person name="Babiker R."/>
            <person name="Drula E."/>
            <person name="Ayuso-Fernandez I."/>
            <person name="Pacheco R."/>
            <person name="Padilla G."/>
            <person name="Ferreira P."/>
            <person name="Barriuso J."/>
            <person name="Kellner H."/>
            <person name="Castanera R."/>
            <person name="Alfaro M."/>
            <person name="Ramirez L."/>
            <person name="Pisabarro A.G."/>
            <person name="Kuo A."/>
            <person name="Tritt A."/>
            <person name="Lipzen A."/>
            <person name="He G."/>
            <person name="Yan M."/>
            <person name="Ng V."/>
            <person name="Cullen D."/>
            <person name="Martin F."/>
            <person name="Rosso M.-N."/>
            <person name="Henrissat B."/>
            <person name="Hibbett D."/>
            <person name="Martinez A.T."/>
            <person name="Grigoriev I.V."/>
        </authorList>
    </citation>
    <scope>NUCLEOTIDE SEQUENCE</scope>
    <source>
        <strain evidence="2">CIRM-BRFM 674</strain>
    </source>
</reference>
<evidence type="ECO:0000313" key="2">
    <source>
        <dbReference type="EMBL" id="KAF9472438.1"/>
    </source>
</evidence>
<feature type="compositionally biased region" description="Basic and acidic residues" evidence="1">
    <location>
        <begin position="469"/>
        <end position="492"/>
    </location>
</feature>